<evidence type="ECO:0008006" key="4">
    <source>
        <dbReference type="Google" id="ProtNLM"/>
    </source>
</evidence>
<keyword evidence="1" id="KW-0472">Membrane</keyword>
<comment type="caution">
    <text evidence="2">The sequence shown here is derived from an EMBL/GenBank/DDBJ whole genome shotgun (WGS) entry which is preliminary data.</text>
</comment>
<dbReference type="Proteomes" id="UP000297597">
    <property type="component" value="Unassembled WGS sequence"/>
</dbReference>
<evidence type="ECO:0000313" key="3">
    <source>
        <dbReference type="Proteomes" id="UP000297597"/>
    </source>
</evidence>
<reference evidence="2 3" key="1">
    <citation type="journal article" date="2018" name="Environ. Microbiol.">
        <title>Novel energy conservation strategies and behaviour of Pelotomaculum schinkii driving syntrophic propionate catabolism.</title>
        <authorList>
            <person name="Hidalgo-Ahumada C.A.P."/>
            <person name="Nobu M.K."/>
            <person name="Narihiro T."/>
            <person name="Tamaki H."/>
            <person name="Liu W.T."/>
            <person name="Kamagata Y."/>
            <person name="Stams A.J.M."/>
            <person name="Imachi H."/>
            <person name="Sousa D.Z."/>
        </authorList>
    </citation>
    <scope>NUCLEOTIDE SEQUENCE [LARGE SCALE GENOMIC DNA]</scope>
    <source>
        <strain evidence="2 3">MGP</strain>
    </source>
</reference>
<evidence type="ECO:0000313" key="2">
    <source>
        <dbReference type="EMBL" id="TEB11579.1"/>
    </source>
</evidence>
<protein>
    <recommendedName>
        <fullName evidence="4">Zinc-ribbon domain-containing protein</fullName>
    </recommendedName>
</protein>
<dbReference type="EMBL" id="QFFZ01000013">
    <property type="protein sequence ID" value="TEB11579.1"/>
    <property type="molecule type" value="Genomic_DNA"/>
</dbReference>
<feature type="transmembrane region" description="Helical" evidence="1">
    <location>
        <begin position="6"/>
        <end position="27"/>
    </location>
</feature>
<accession>A0A4Y7RS89</accession>
<keyword evidence="3" id="KW-1185">Reference proteome</keyword>
<dbReference type="AlphaFoldDB" id="A0A4Y7RS89"/>
<proteinExistence type="predicted"/>
<gene>
    <name evidence="2" type="ORF">Pmgp_01597</name>
</gene>
<name>A0A4Y7RS89_9FIRM</name>
<organism evidence="2 3">
    <name type="scientific">Pelotomaculum propionicicum</name>
    <dbReference type="NCBI Taxonomy" id="258475"/>
    <lineage>
        <taxon>Bacteria</taxon>
        <taxon>Bacillati</taxon>
        <taxon>Bacillota</taxon>
        <taxon>Clostridia</taxon>
        <taxon>Eubacteriales</taxon>
        <taxon>Desulfotomaculaceae</taxon>
        <taxon>Pelotomaculum</taxon>
    </lineage>
</organism>
<keyword evidence="1" id="KW-0812">Transmembrane</keyword>
<sequence>MGTALGLTFWGILWFFPTAGLGILALVTRPKEKVALPETKLCGHCGKYFTGNPAYCPNCGEGISGSS</sequence>
<keyword evidence="1" id="KW-1133">Transmembrane helix</keyword>
<evidence type="ECO:0000256" key="1">
    <source>
        <dbReference type="SAM" id="Phobius"/>
    </source>
</evidence>